<dbReference type="Proteomes" id="UP001190825">
    <property type="component" value="Unassembled WGS sequence"/>
</dbReference>
<reference evidence="2 3" key="1">
    <citation type="journal article" date="2018" name="FEMS Microbiol. Ecol.">
        <title>Co-invading symbiotic mutualists of Medicago polymorpha retain high ancestral diversity and contain diverse accessory genomes.</title>
        <authorList>
            <person name="Porter S.S."/>
            <person name="Faber-Hammond J.J."/>
            <person name="Friesen M.L."/>
        </authorList>
    </citation>
    <scope>NUCLEOTIDE SEQUENCE [LARGE SCALE GENOMIC DNA]</scope>
    <source>
        <strain evidence="2 3">Str16</strain>
    </source>
</reference>
<keyword evidence="3" id="KW-1185">Reference proteome</keyword>
<evidence type="ECO:0000256" key="1">
    <source>
        <dbReference type="SAM" id="Phobius"/>
    </source>
</evidence>
<keyword evidence="1" id="KW-1133">Transmembrane helix</keyword>
<keyword evidence="1" id="KW-0812">Transmembrane</keyword>
<evidence type="ECO:0000313" key="3">
    <source>
        <dbReference type="Proteomes" id="UP001190825"/>
    </source>
</evidence>
<evidence type="ECO:0000313" key="2">
    <source>
        <dbReference type="EMBL" id="PLU02664.1"/>
    </source>
</evidence>
<comment type="caution">
    <text evidence="2">The sequence shown here is derived from an EMBL/GenBank/DDBJ whole genome shotgun (WGS) entry which is preliminary data.</text>
</comment>
<proteinExistence type="predicted"/>
<name>A0ABX4TLS4_9HYPH</name>
<protein>
    <recommendedName>
        <fullName evidence="4">Transmembrane protein</fullName>
    </recommendedName>
</protein>
<accession>A0ABX4TLS4</accession>
<dbReference type="EMBL" id="NBUC01000078">
    <property type="protein sequence ID" value="PLU02664.1"/>
    <property type="molecule type" value="Genomic_DNA"/>
</dbReference>
<feature type="transmembrane region" description="Helical" evidence="1">
    <location>
        <begin position="34"/>
        <end position="56"/>
    </location>
</feature>
<evidence type="ECO:0008006" key="4">
    <source>
        <dbReference type="Google" id="ProtNLM"/>
    </source>
</evidence>
<keyword evidence="1" id="KW-0472">Membrane</keyword>
<gene>
    <name evidence="2" type="ORF">BMJ33_16330</name>
</gene>
<sequence>MWGEIVKLGLPAALGILLTTALVAWIEPAGIGGVVLIFLVSTAAAFILCRALGLTFGSNSDR</sequence>
<organism evidence="2 3">
    <name type="scientific">Sinorhizobium medicae</name>
    <dbReference type="NCBI Taxonomy" id="110321"/>
    <lineage>
        <taxon>Bacteria</taxon>
        <taxon>Pseudomonadati</taxon>
        <taxon>Pseudomonadota</taxon>
        <taxon>Alphaproteobacteria</taxon>
        <taxon>Hyphomicrobiales</taxon>
        <taxon>Rhizobiaceae</taxon>
        <taxon>Sinorhizobium/Ensifer group</taxon>
        <taxon>Sinorhizobium</taxon>
    </lineage>
</organism>